<dbReference type="PROSITE" id="PS00767">
    <property type="entry name" value="THF_DHG_CYH_2"/>
    <property type="match status" value="1"/>
</dbReference>
<dbReference type="InterPro" id="IPR020631">
    <property type="entry name" value="THF_DH/CycHdrlase_NAD-bd_dom"/>
</dbReference>
<keyword evidence="9 11" id="KW-0486">Methionine biosynthesis</keyword>
<dbReference type="Pfam" id="PF02882">
    <property type="entry name" value="THF_DHG_CYH_C"/>
    <property type="match status" value="1"/>
</dbReference>
<evidence type="ECO:0000256" key="4">
    <source>
        <dbReference type="ARBA" id="ARBA00022755"/>
    </source>
</evidence>
<feature type="domain" description="Tetrahydrofolate dehydrogenase/cyclohydrolase NAD(P)-binding" evidence="14">
    <location>
        <begin position="137"/>
        <end position="270"/>
    </location>
</feature>
<dbReference type="SUPFAM" id="SSF53223">
    <property type="entry name" value="Aminoacid dehydrogenase-like, N-terminal domain"/>
    <property type="match status" value="1"/>
</dbReference>
<dbReference type="PANTHER" id="PTHR48099">
    <property type="entry name" value="C-1-TETRAHYDROFOLATE SYNTHASE, CYTOPLASMIC-RELATED"/>
    <property type="match status" value="1"/>
</dbReference>
<dbReference type="EMBL" id="JAMTCJ010000003">
    <property type="protein sequence ID" value="MCP2177660.1"/>
    <property type="molecule type" value="Genomic_DNA"/>
</dbReference>
<keyword evidence="10 11" id="KW-0511">Multifunctional enzyme</keyword>
<keyword evidence="6 11" id="KW-0521">NADP</keyword>
<keyword evidence="4 11" id="KW-0658">Purine biosynthesis</keyword>
<dbReference type="Gene3D" id="3.40.50.10860">
    <property type="entry name" value="Leucine Dehydrogenase, chain A, domain 1"/>
    <property type="match status" value="1"/>
</dbReference>
<keyword evidence="5 11" id="KW-0378">Hydrolase</keyword>
<feature type="domain" description="Tetrahydrofolate dehydrogenase/cyclohydrolase catalytic" evidence="13">
    <location>
        <begin position="6"/>
        <end position="117"/>
    </location>
</feature>
<dbReference type="Proteomes" id="UP001206895">
    <property type="component" value="Unassembled WGS sequence"/>
</dbReference>
<dbReference type="PANTHER" id="PTHR48099:SF5">
    <property type="entry name" value="C-1-TETRAHYDROFOLATE SYNTHASE, CYTOPLASMIC"/>
    <property type="match status" value="1"/>
</dbReference>
<keyword evidence="8 11" id="KW-0368">Histidine biosynthesis</keyword>
<gene>
    <name evidence="11" type="primary">folD</name>
    <name evidence="15" type="ORF">LX13_003488</name>
</gene>
<evidence type="ECO:0000256" key="3">
    <source>
        <dbReference type="ARBA" id="ARBA00022605"/>
    </source>
</evidence>
<evidence type="ECO:0000259" key="13">
    <source>
        <dbReference type="Pfam" id="PF00763"/>
    </source>
</evidence>
<dbReference type="InterPro" id="IPR020867">
    <property type="entry name" value="THF_DH/CycHdrlase_CS"/>
</dbReference>
<feature type="region of interest" description="Disordered" evidence="12">
    <location>
        <begin position="274"/>
        <end position="298"/>
    </location>
</feature>
<evidence type="ECO:0000256" key="7">
    <source>
        <dbReference type="ARBA" id="ARBA00023002"/>
    </source>
</evidence>
<evidence type="ECO:0000256" key="5">
    <source>
        <dbReference type="ARBA" id="ARBA00022801"/>
    </source>
</evidence>
<comment type="caution">
    <text evidence="11">Lacks conserved residue(s) required for the propagation of feature annotation.</text>
</comment>
<dbReference type="InterPro" id="IPR000672">
    <property type="entry name" value="THF_DH/CycHdrlase"/>
</dbReference>
<proteinExistence type="inferred from homology"/>
<reference evidence="15 16" key="1">
    <citation type="submission" date="2022-06" db="EMBL/GenBank/DDBJ databases">
        <title>Genomic Encyclopedia of Archaeal and Bacterial Type Strains, Phase II (KMG-II): from individual species to whole genera.</title>
        <authorList>
            <person name="Goeker M."/>
        </authorList>
    </citation>
    <scope>NUCLEOTIDE SEQUENCE [LARGE SCALE GENOMIC DNA]</scope>
    <source>
        <strain evidence="15 16">DSM 44693</strain>
    </source>
</reference>
<dbReference type="CDD" id="cd01080">
    <property type="entry name" value="NAD_bind_m-THF_DH_Cyclohyd"/>
    <property type="match status" value="1"/>
</dbReference>
<dbReference type="Gene3D" id="3.40.50.720">
    <property type="entry name" value="NAD(P)-binding Rossmann-like Domain"/>
    <property type="match status" value="1"/>
</dbReference>
<comment type="subunit">
    <text evidence="11">Homodimer.</text>
</comment>
<keyword evidence="2 11" id="KW-0554">One-carbon metabolism</keyword>
<feature type="binding site" evidence="11">
    <location>
        <begin position="162"/>
        <end position="164"/>
    </location>
    <ligand>
        <name>NADP(+)</name>
        <dbReference type="ChEBI" id="CHEBI:58349"/>
    </ligand>
</feature>
<dbReference type="InterPro" id="IPR036291">
    <property type="entry name" value="NAD(P)-bd_dom_sf"/>
</dbReference>
<dbReference type="PRINTS" id="PR00085">
    <property type="entry name" value="THFDHDRGNASE"/>
</dbReference>
<keyword evidence="3 11" id="KW-0028">Amino-acid biosynthesis</keyword>
<evidence type="ECO:0000256" key="8">
    <source>
        <dbReference type="ARBA" id="ARBA00023102"/>
    </source>
</evidence>
<accession>A0ABT1HIF2</accession>
<evidence type="ECO:0000313" key="16">
    <source>
        <dbReference type="Proteomes" id="UP001206895"/>
    </source>
</evidence>
<dbReference type="InterPro" id="IPR046346">
    <property type="entry name" value="Aminoacid_DH-like_N_sf"/>
</dbReference>
<comment type="caution">
    <text evidence="15">The sequence shown here is derived from an EMBL/GenBank/DDBJ whole genome shotgun (WGS) entry which is preliminary data.</text>
</comment>
<dbReference type="EC" id="1.5.1.5" evidence="11"/>
<dbReference type="SUPFAM" id="SSF51735">
    <property type="entry name" value="NAD(P)-binding Rossmann-fold domains"/>
    <property type="match status" value="1"/>
</dbReference>
<protein>
    <recommendedName>
        <fullName evidence="11">Bifunctional protein FolD</fullName>
    </recommendedName>
    <domain>
        <recommendedName>
            <fullName evidence="11">Methylenetetrahydrofolate dehydrogenase</fullName>
            <ecNumber evidence="11">1.5.1.5</ecNumber>
        </recommendedName>
    </domain>
    <domain>
        <recommendedName>
            <fullName evidence="11">Methenyltetrahydrofolate cyclohydrolase</fullName>
            <ecNumber evidence="11">3.5.4.9</ecNumber>
        </recommendedName>
    </domain>
</protein>
<dbReference type="Pfam" id="PF00763">
    <property type="entry name" value="THF_DHG_CYH"/>
    <property type="match status" value="1"/>
</dbReference>
<name>A0ABT1HIF2_9NOCA</name>
<evidence type="ECO:0000313" key="15">
    <source>
        <dbReference type="EMBL" id="MCP2177660.1"/>
    </source>
</evidence>
<evidence type="ECO:0000256" key="11">
    <source>
        <dbReference type="HAMAP-Rule" id="MF_01576"/>
    </source>
</evidence>
<dbReference type="HAMAP" id="MF_01576">
    <property type="entry name" value="THF_DHG_CYH"/>
    <property type="match status" value="1"/>
</dbReference>
<comment type="pathway">
    <text evidence="1 11">One-carbon metabolism; tetrahydrofolate interconversion.</text>
</comment>
<evidence type="ECO:0000256" key="1">
    <source>
        <dbReference type="ARBA" id="ARBA00004777"/>
    </source>
</evidence>
<dbReference type="InterPro" id="IPR020630">
    <property type="entry name" value="THF_DH/CycHdrlase_cat_dom"/>
</dbReference>
<dbReference type="RefSeq" id="WP_253662559.1">
    <property type="nucleotide sequence ID" value="NZ_BAAAJQ010000001.1"/>
</dbReference>
<evidence type="ECO:0000256" key="2">
    <source>
        <dbReference type="ARBA" id="ARBA00022563"/>
    </source>
</evidence>
<sequence length="298" mass="30697">MTAQILDGSSVATQMLASLRSAIADSVLHPTLATVLVGDDPASHTYVGMKTRRAASVGIATRAVTVPASASTDEVVQVVAALDADPYVHGILVQHPLPAQVDERRVFDTIADRKDVDGVTSASFASMSLNTGGFRGCTPGGILTLLDHFEIPLTGRRAVVVGRSPILGLPMGMLMLARDATVTYCHSRTSDLAHQIRDAEVVIAAAGSPQLVKADWVARDAVVVDAGYHPGGIGDVEPGAAERAGWITPVPGGVGPMTIATLLTHTARAAGVDVTPATDATSRVRSDAGVPGSSSNDR</sequence>
<evidence type="ECO:0000256" key="6">
    <source>
        <dbReference type="ARBA" id="ARBA00022857"/>
    </source>
</evidence>
<keyword evidence="7 11" id="KW-0560">Oxidoreductase</keyword>
<comment type="catalytic activity">
    <reaction evidence="11">
        <text>(6R)-5,10-methylene-5,6,7,8-tetrahydrofolate + NADP(+) = (6R)-5,10-methenyltetrahydrofolate + NADPH</text>
        <dbReference type="Rhea" id="RHEA:22812"/>
        <dbReference type="ChEBI" id="CHEBI:15636"/>
        <dbReference type="ChEBI" id="CHEBI:57455"/>
        <dbReference type="ChEBI" id="CHEBI:57783"/>
        <dbReference type="ChEBI" id="CHEBI:58349"/>
        <dbReference type="EC" id="1.5.1.5"/>
    </reaction>
</comment>
<keyword evidence="16" id="KW-1185">Reference proteome</keyword>
<evidence type="ECO:0000256" key="9">
    <source>
        <dbReference type="ARBA" id="ARBA00023167"/>
    </source>
</evidence>
<organism evidence="15 16">
    <name type="scientific">Williamsia maris</name>
    <dbReference type="NCBI Taxonomy" id="72806"/>
    <lineage>
        <taxon>Bacteria</taxon>
        <taxon>Bacillati</taxon>
        <taxon>Actinomycetota</taxon>
        <taxon>Actinomycetes</taxon>
        <taxon>Mycobacteriales</taxon>
        <taxon>Nocardiaceae</taxon>
        <taxon>Williamsia</taxon>
    </lineage>
</organism>
<evidence type="ECO:0000259" key="14">
    <source>
        <dbReference type="Pfam" id="PF02882"/>
    </source>
</evidence>
<comment type="similarity">
    <text evidence="11">Belongs to the tetrahydrofolate dehydrogenase/cyclohydrolase family.</text>
</comment>
<dbReference type="EC" id="3.5.4.9" evidence="11"/>
<evidence type="ECO:0000256" key="12">
    <source>
        <dbReference type="SAM" id="MobiDB-lite"/>
    </source>
</evidence>
<comment type="catalytic activity">
    <reaction evidence="11">
        <text>(6R)-5,10-methenyltetrahydrofolate + H2O = (6R)-10-formyltetrahydrofolate + H(+)</text>
        <dbReference type="Rhea" id="RHEA:23700"/>
        <dbReference type="ChEBI" id="CHEBI:15377"/>
        <dbReference type="ChEBI" id="CHEBI:15378"/>
        <dbReference type="ChEBI" id="CHEBI:57455"/>
        <dbReference type="ChEBI" id="CHEBI:195366"/>
        <dbReference type="EC" id="3.5.4.9"/>
    </reaction>
</comment>
<comment type="function">
    <text evidence="11">Catalyzes the oxidation of 5,10-methylenetetrahydrofolate to 5,10-methenyltetrahydrofolate and then the hydrolysis of 5,10-methenyltetrahydrofolate to 10-formyltetrahydrofolate.</text>
</comment>
<evidence type="ECO:0000256" key="10">
    <source>
        <dbReference type="ARBA" id="ARBA00023268"/>
    </source>
</evidence>